<dbReference type="OrthoDB" id="5445630at2"/>
<protein>
    <submittedName>
        <fullName evidence="1">Uncharacterized protein</fullName>
    </submittedName>
</protein>
<proteinExistence type="predicted"/>
<dbReference type="RefSeq" id="WP_089452064.1">
    <property type="nucleotide sequence ID" value="NZ_CP091647.1"/>
</dbReference>
<name>A0A228II60_9BURK</name>
<dbReference type="GeneID" id="99660946"/>
<accession>A0A228II60</accession>
<dbReference type="Proteomes" id="UP000214600">
    <property type="component" value="Unassembled WGS sequence"/>
</dbReference>
<evidence type="ECO:0000313" key="1">
    <source>
        <dbReference type="EMBL" id="OXI42006.1"/>
    </source>
</evidence>
<organism evidence="1 2">
    <name type="scientific">Burkholderia aenigmatica</name>
    <dbReference type="NCBI Taxonomy" id="2015348"/>
    <lineage>
        <taxon>Bacteria</taxon>
        <taxon>Pseudomonadati</taxon>
        <taxon>Pseudomonadota</taxon>
        <taxon>Betaproteobacteria</taxon>
        <taxon>Burkholderiales</taxon>
        <taxon>Burkholderiaceae</taxon>
        <taxon>Burkholderia</taxon>
        <taxon>Burkholderia cepacia complex</taxon>
    </lineage>
</organism>
<comment type="caution">
    <text evidence="1">The sequence shown here is derived from an EMBL/GenBank/DDBJ whole genome shotgun (WGS) entry which is preliminary data.</text>
</comment>
<gene>
    <name evidence="1" type="ORF">CFB84_22390</name>
</gene>
<dbReference type="AlphaFoldDB" id="A0A228II60"/>
<evidence type="ECO:0000313" key="2">
    <source>
        <dbReference type="Proteomes" id="UP000214600"/>
    </source>
</evidence>
<reference evidence="2" key="1">
    <citation type="submission" date="2017-06" db="EMBL/GenBank/DDBJ databases">
        <authorList>
            <person name="LiPuma J."/>
            <person name="Spilker T."/>
        </authorList>
    </citation>
    <scope>NUCLEOTIDE SEQUENCE [LARGE SCALE GENOMIC DNA]</scope>
    <source>
        <strain evidence="2">AU17325</strain>
    </source>
</reference>
<reference evidence="1 2" key="2">
    <citation type="submission" date="2017-08" db="EMBL/GenBank/DDBJ databases">
        <title>WGS of novel Burkholderia cepaca complex species.</title>
        <authorList>
            <person name="Lipuma J."/>
            <person name="Spilker T."/>
        </authorList>
    </citation>
    <scope>NUCLEOTIDE SEQUENCE [LARGE SCALE GENOMIC DNA]</scope>
    <source>
        <strain evidence="1 2">AU17325</strain>
    </source>
</reference>
<sequence>MKTSPPKSDKFYPYLKTGDAAANLVSSDHRGGFVEHNRLKMFEDKRFEYDVYGRLVRKLSGHGPAKELVLEYDDWNQLKTVVTKDRLGVATTHFTT</sequence>
<dbReference type="EMBL" id="NKFA01000008">
    <property type="protein sequence ID" value="OXI42006.1"/>
    <property type="molecule type" value="Genomic_DNA"/>
</dbReference>